<dbReference type="PRINTS" id="PR00653">
    <property type="entry name" value="ACTIVIN2R"/>
</dbReference>
<comment type="similarity">
    <text evidence="2 13">Belongs to the protein kinase superfamily. TKL Ser/Thr protein kinase family. TGFB receptor subfamily.</text>
</comment>
<evidence type="ECO:0000256" key="13">
    <source>
        <dbReference type="RuleBase" id="RU361271"/>
    </source>
</evidence>
<dbReference type="InterPro" id="IPR011009">
    <property type="entry name" value="Kinase-like_dom_sf"/>
</dbReference>
<dbReference type="EC" id="2.7.11.30" evidence="13"/>
<accession>A0ABM1SMA6</accession>
<dbReference type="InterPro" id="IPR000719">
    <property type="entry name" value="Prot_kinase_dom"/>
</dbReference>
<dbReference type="Gene3D" id="3.30.200.20">
    <property type="entry name" value="Phosphorylase Kinase, domain 1"/>
    <property type="match status" value="1"/>
</dbReference>
<name>A0ABM1SMA6_LIMPO</name>
<dbReference type="PROSITE" id="PS50011">
    <property type="entry name" value="PROTEIN_KINASE_DOM"/>
    <property type="match status" value="1"/>
</dbReference>
<keyword evidence="7 13" id="KW-0547">Nucleotide-binding</keyword>
<evidence type="ECO:0000256" key="10">
    <source>
        <dbReference type="ARBA" id="ARBA00022989"/>
    </source>
</evidence>
<comment type="cofactor">
    <cofactor evidence="13">
        <name>Mg(2+)</name>
        <dbReference type="ChEBI" id="CHEBI:18420"/>
    </cofactor>
    <cofactor evidence="13">
        <name>Mn(2+)</name>
        <dbReference type="ChEBI" id="CHEBI:29035"/>
    </cofactor>
</comment>
<dbReference type="PANTHER" id="PTHR23255:SF98">
    <property type="entry name" value="SERINE_THREONINE-PROTEIN KINASE RECEPTOR"/>
    <property type="match status" value="1"/>
</dbReference>
<evidence type="ECO:0000256" key="8">
    <source>
        <dbReference type="ARBA" id="ARBA00022777"/>
    </source>
</evidence>
<keyword evidence="5 13" id="KW-0812">Transmembrane</keyword>
<dbReference type="PROSITE" id="PS00108">
    <property type="entry name" value="PROTEIN_KINASE_ST"/>
    <property type="match status" value="1"/>
</dbReference>
<dbReference type="CDD" id="cd14053">
    <property type="entry name" value="STKc_ACVR2"/>
    <property type="match status" value="1"/>
</dbReference>
<dbReference type="PANTHER" id="PTHR23255">
    <property type="entry name" value="TRANSFORMING GROWTH FACTOR-BETA RECEPTOR TYPE I AND II"/>
    <property type="match status" value="1"/>
</dbReference>
<evidence type="ECO:0000256" key="9">
    <source>
        <dbReference type="ARBA" id="ARBA00022840"/>
    </source>
</evidence>
<keyword evidence="11 13" id="KW-0472">Membrane</keyword>
<dbReference type="GeneID" id="106461949"/>
<keyword evidence="10 13" id="KW-1133">Transmembrane helix</keyword>
<evidence type="ECO:0000256" key="4">
    <source>
        <dbReference type="ARBA" id="ARBA00022679"/>
    </source>
</evidence>
<keyword evidence="13" id="KW-0464">Manganese</keyword>
<dbReference type="RefSeq" id="XP_022244762.1">
    <property type="nucleotide sequence ID" value="XM_022389054.1"/>
</dbReference>
<evidence type="ECO:0000256" key="12">
    <source>
        <dbReference type="ARBA" id="ARBA00023170"/>
    </source>
</evidence>
<comment type="subcellular location">
    <subcellularLocation>
        <location evidence="1 13">Membrane</location>
        <topology evidence="1 13">Single-pass type I membrane protein</topology>
    </subcellularLocation>
</comment>
<dbReference type="Pfam" id="PF00069">
    <property type="entry name" value="Pkinase"/>
    <property type="match status" value="1"/>
</dbReference>
<organism evidence="15 16">
    <name type="scientific">Limulus polyphemus</name>
    <name type="common">Atlantic horseshoe crab</name>
    <dbReference type="NCBI Taxonomy" id="6850"/>
    <lineage>
        <taxon>Eukaryota</taxon>
        <taxon>Metazoa</taxon>
        <taxon>Ecdysozoa</taxon>
        <taxon>Arthropoda</taxon>
        <taxon>Chelicerata</taxon>
        <taxon>Merostomata</taxon>
        <taxon>Xiphosura</taxon>
        <taxon>Limulidae</taxon>
        <taxon>Limulus</taxon>
    </lineage>
</organism>
<evidence type="ECO:0000313" key="15">
    <source>
        <dbReference type="Proteomes" id="UP000694941"/>
    </source>
</evidence>
<evidence type="ECO:0000256" key="5">
    <source>
        <dbReference type="ARBA" id="ARBA00022692"/>
    </source>
</evidence>
<keyword evidence="13" id="KW-0460">Magnesium</keyword>
<keyword evidence="8 13" id="KW-0418">Kinase</keyword>
<evidence type="ECO:0000313" key="16">
    <source>
        <dbReference type="RefSeq" id="XP_022244762.1"/>
    </source>
</evidence>
<evidence type="ECO:0000256" key="7">
    <source>
        <dbReference type="ARBA" id="ARBA00022741"/>
    </source>
</evidence>
<proteinExistence type="inferred from homology"/>
<sequence length="427" mass="48316">MCNENMTTVYLPGVLTTESAVEYSTNVPVPLLNEGNPVLNTLLYTLVPLLAVTLVLIASYWLYRHHKMTYFNEIPITDLSPPSPFPRLKPVQLLEIKAQGRFGAVWKAQLINEFVAVKIFPPQDKNSWQVEQEIFQLPQMKHDNILAFIAAEKRADNLQLEYWLITAYHEKSSLYDFLKANVVSWAEVLTISDSIAKGLMHLHEELPPTRGEAYKPSVAHRDFKSKNVLLRGDLTACIADFGLAQVFYAGESPGDTHGQVGTRRYMAPEVLEGAINFNRDAFLRIDMYAFGLVLWELLNRCSSQDGPVGVYMLPFEEEVGQHPNLEEIQELVVQRKGRPKFKNSWKKHPGIAVLCSTIEDCWDHDAEARLSASCVQERIKLLYKSLTPNSGSDYHITADWKNPTTTSEKLPSITCSQLVYCPKESSI</sequence>
<feature type="transmembrane region" description="Helical" evidence="13">
    <location>
        <begin position="42"/>
        <end position="63"/>
    </location>
</feature>
<keyword evidence="9 13" id="KW-0067">ATP-binding</keyword>
<keyword evidence="6" id="KW-0732">Signal</keyword>
<keyword evidence="15" id="KW-1185">Reference proteome</keyword>
<keyword evidence="4 13" id="KW-0808">Transferase</keyword>
<dbReference type="SUPFAM" id="SSF56112">
    <property type="entry name" value="Protein kinase-like (PK-like)"/>
    <property type="match status" value="1"/>
</dbReference>
<dbReference type="InterPro" id="IPR000333">
    <property type="entry name" value="TGFB_receptor"/>
</dbReference>
<reference evidence="16" key="1">
    <citation type="submission" date="2025-08" db="UniProtKB">
        <authorList>
            <consortium name="RefSeq"/>
        </authorList>
    </citation>
    <scope>IDENTIFICATION</scope>
    <source>
        <tissue evidence="16">Muscle</tissue>
    </source>
</reference>
<keyword evidence="13" id="KW-0479">Metal-binding</keyword>
<evidence type="ECO:0000256" key="3">
    <source>
        <dbReference type="ARBA" id="ARBA00022527"/>
    </source>
</evidence>
<dbReference type="InterPro" id="IPR008271">
    <property type="entry name" value="Ser/Thr_kinase_AS"/>
</dbReference>
<evidence type="ECO:0000256" key="6">
    <source>
        <dbReference type="ARBA" id="ARBA00022729"/>
    </source>
</evidence>
<keyword evidence="12 13" id="KW-0675">Receptor</keyword>
<evidence type="ECO:0000256" key="2">
    <source>
        <dbReference type="ARBA" id="ARBA00009605"/>
    </source>
</evidence>
<protein>
    <recommendedName>
        <fullName evidence="13">Serine/threonine-protein kinase receptor</fullName>
        <ecNumber evidence="13">2.7.11.30</ecNumber>
    </recommendedName>
</protein>
<feature type="domain" description="Protein kinase" evidence="14">
    <location>
        <begin position="91"/>
        <end position="382"/>
    </location>
</feature>
<dbReference type="Gene3D" id="1.10.510.10">
    <property type="entry name" value="Transferase(Phosphotransferase) domain 1"/>
    <property type="match status" value="1"/>
</dbReference>
<gene>
    <name evidence="16" type="primary">LOC106461949</name>
</gene>
<evidence type="ECO:0000256" key="11">
    <source>
        <dbReference type="ARBA" id="ARBA00023136"/>
    </source>
</evidence>
<evidence type="ECO:0000259" key="14">
    <source>
        <dbReference type="PROSITE" id="PS50011"/>
    </source>
</evidence>
<dbReference type="Proteomes" id="UP000694941">
    <property type="component" value="Unplaced"/>
</dbReference>
<evidence type="ECO:0000256" key="1">
    <source>
        <dbReference type="ARBA" id="ARBA00004479"/>
    </source>
</evidence>
<comment type="catalytic activity">
    <reaction evidence="13">
        <text>L-threonyl-[receptor-protein] + ATP = O-phospho-L-threonyl-[receptor-protein] + ADP + H(+)</text>
        <dbReference type="Rhea" id="RHEA:44880"/>
        <dbReference type="Rhea" id="RHEA-COMP:11024"/>
        <dbReference type="Rhea" id="RHEA-COMP:11025"/>
        <dbReference type="ChEBI" id="CHEBI:15378"/>
        <dbReference type="ChEBI" id="CHEBI:30013"/>
        <dbReference type="ChEBI" id="CHEBI:30616"/>
        <dbReference type="ChEBI" id="CHEBI:61977"/>
        <dbReference type="ChEBI" id="CHEBI:456216"/>
        <dbReference type="EC" id="2.7.11.30"/>
    </reaction>
</comment>
<keyword evidence="3 13" id="KW-0723">Serine/threonine-protein kinase</keyword>